<proteinExistence type="predicted"/>
<keyword evidence="1" id="KW-1133">Transmembrane helix</keyword>
<feature type="transmembrane region" description="Helical" evidence="1">
    <location>
        <begin position="12"/>
        <end position="38"/>
    </location>
</feature>
<organism evidence="4 11">
    <name type="scientific">Rotaria sordida</name>
    <dbReference type="NCBI Taxonomy" id="392033"/>
    <lineage>
        <taxon>Eukaryota</taxon>
        <taxon>Metazoa</taxon>
        <taxon>Spiralia</taxon>
        <taxon>Gnathifera</taxon>
        <taxon>Rotifera</taxon>
        <taxon>Eurotatoria</taxon>
        <taxon>Bdelloidea</taxon>
        <taxon>Philodinida</taxon>
        <taxon>Philodinidae</taxon>
        <taxon>Rotaria</taxon>
    </lineage>
</organism>
<evidence type="ECO:0000313" key="8">
    <source>
        <dbReference type="EMBL" id="CAF3567141.1"/>
    </source>
</evidence>
<dbReference type="EMBL" id="CAJNOH010001417">
    <property type="protein sequence ID" value="CAF1214996.1"/>
    <property type="molecule type" value="Genomic_DNA"/>
</dbReference>
<dbReference type="EMBL" id="CAJNOL010002538">
    <property type="protein sequence ID" value="CAF1510058.1"/>
    <property type="molecule type" value="Genomic_DNA"/>
</dbReference>
<dbReference type="EMBL" id="CAJOAX010000989">
    <property type="protein sequence ID" value="CAF3674127.1"/>
    <property type="molecule type" value="Genomic_DNA"/>
</dbReference>
<dbReference type="EMBL" id="CAJOBD010005740">
    <property type="protein sequence ID" value="CAF4041107.1"/>
    <property type="molecule type" value="Genomic_DNA"/>
</dbReference>
<evidence type="ECO:0000313" key="4">
    <source>
        <dbReference type="EMBL" id="CAF1214996.1"/>
    </source>
</evidence>
<comment type="caution">
    <text evidence="4">The sequence shown here is derived from an EMBL/GenBank/DDBJ whole genome shotgun (WGS) entry which is preliminary data.</text>
</comment>
<dbReference type="OrthoDB" id="10032770at2759"/>
<evidence type="ECO:0000313" key="11">
    <source>
        <dbReference type="Proteomes" id="UP000663854"/>
    </source>
</evidence>
<evidence type="ECO:0000313" key="7">
    <source>
        <dbReference type="EMBL" id="CAF1515454.1"/>
    </source>
</evidence>
<protein>
    <submittedName>
        <fullName evidence="4">Uncharacterized protein</fullName>
    </submittedName>
</protein>
<dbReference type="Proteomes" id="UP000663889">
    <property type="component" value="Unassembled WGS sequence"/>
</dbReference>
<evidence type="ECO:0000256" key="1">
    <source>
        <dbReference type="SAM" id="Phobius"/>
    </source>
</evidence>
<dbReference type="Proteomes" id="UP000663836">
    <property type="component" value="Unassembled WGS sequence"/>
</dbReference>
<feature type="transmembrane region" description="Helical" evidence="1">
    <location>
        <begin position="78"/>
        <end position="105"/>
    </location>
</feature>
<evidence type="ECO:0000313" key="9">
    <source>
        <dbReference type="EMBL" id="CAF3674127.1"/>
    </source>
</evidence>
<gene>
    <name evidence="8" type="ORF">FNK824_LOCUS1753</name>
    <name evidence="10" type="ORF">JBS370_LOCUS28505</name>
    <name evidence="6" type="ORF">JXQ802_LOCUS40939</name>
    <name evidence="7" type="ORF">JXQ802_LOCUS41250</name>
    <name evidence="9" type="ORF">OTI717_LOCUS10771</name>
    <name evidence="4" type="ORF">PYM288_LOCUS25575</name>
    <name evidence="3" type="ORF">RFH988_LOCUS25244</name>
    <name evidence="5" type="ORF">SEV965_LOCUS27307</name>
    <name evidence="2" type="ORF">ZHD862_LOCUS8346</name>
</gene>
<evidence type="ECO:0000313" key="10">
    <source>
        <dbReference type="EMBL" id="CAF4041107.1"/>
    </source>
</evidence>
<accession>A0A814XP40</accession>
<dbReference type="Proteomes" id="UP000663854">
    <property type="component" value="Unassembled WGS sequence"/>
</dbReference>
<evidence type="ECO:0000313" key="12">
    <source>
        <dbReference type="Proteomes" id="UP000663870"/>
    </source>
</evidence>
<feature type="transmembrane region" description="Helical" evidence="1">
    <location>
        <begin position="50"/>
        <end position="71"/>
    </location>
</feature>
<sequence>MDNISIRNRFRSILYVLTHFSCSLIQLACVFAILGLQITLTVTNTCAFRIGVGFWSAPFLFAAPISIWLLIWKKNSLYCFIAFIIHVCSTLFASTVIIISFLALIGQIGSPCSISSSSNSYFLSINITLIVVSVFFKSFIYIEMIVLYILQRYIPEPRILLDKDYHEKNYQIISDDINTKTMSSFKSIITKKQHNINDIDV</sequence>
<dbReference type="EMBL" id="CAJOBE010000096">
    <property type="protein sequence ID" value="CAF3567141.1"/>
    <property type="molecule type" value="Genomic_DNA"/>
</dbReference>
<dbReference type="Proteomes" id="UP000663823">
    <property type="component" value="Unassembled WGS sequence"/>
</dbReference>
<dbReference type="EMBL" id="CAJNOL010002604">
    <property type="protein sequence ID" value="CAF1515454.1"/>
    <property type="molecule type" value="Genomic_DNA"/>
</dbReference>
<reference evidence="4" key="1">
    <citation type="submission" date="2021-02" db="EMBL/GenBank/DDBJ databases">
        <authorList>
            <person name="Nowell W R."/>
        </authorList>
    </citation>
    <scope>NUCLEOTIDE SEQUENCE</scope>
</reference>
<dbReference type="Proteomes" id="UP000663864">
    <property type="component" value="Unassembled WGS sequence"/>
</dbReference>
<keyword evidence="1" id="KW-0472">Membrane</keyword>
<keyword evidence="1" id="KW-0812">Transmembrane</keyword>
<dbReference type="EMBL" id="CAJNOO010001908">
    <property type="protein sequence ID" value="CAF1213361.1"/>
    <property type="molecule type" value="Genomic_DNA"/>
</dbReference>
<evidence type="ECO:0000313" key="6">
    <source>
        <dbReference type="EMBL" id="CAF1510058.1"/>
    </source>
</evidence>
<dbReference type="Proteomes" id="UP000663874">
    <property type="component" value="Unassembled WGS sequence"/>
</dbReference>
<dbReference type="EMBL" id="CAJNOT010000267">
    <property type="protein sequence ID" value="CAF0920084.1"/>
    <property type="molecule type" value="Genomic_DNA"/>
</dbReference>
<evidence type="ECO:0000313" key="2">
    <source>
        <dbReference type="EMBL" id="CAF0920084.1"/>
    </source>
</evidence>
<keyword evidence="12" id="KW-1185">Reference proteome</keyword>
<dbReference type="EMBL" id="CAJNOU010002431">
    <property type="protein sequence ID" value="CAF1320927.1"/>
    <property type="molecule type" value="Genomic_DNA"/>
</dbReference>
<feature type="transmembrane region" description="Helical" evidence="1">
    <location>
        <begin position="125"/>
        <end position="150"/>
    </location>
</feature>
<dbReference type="Proteomes" id="UP000663882">
    <property type="component" value="Unassembled WGS sequence"/>
</dbReference>
<dbReference type="Proteomes" id="UP000663870">
    <property type="component" value="Unassembled WGS sequence"/>
</dbReference>
<name>A0A814XP40_9BILA</name>
<evidence type="ECO:0000313" key="5">
    <source>
        <dbReference type="EMBL" id="CAF1320927.1"/>
    </source>
</evidence>
<dbReference type="AlphaFoldDB" id="A0A814XP40"/>
<evidence type="ECO:0000313" key="3">
    <source>
        <dbReference type="EMBL" id="CAF1213361.1"/>
    </source>
</evidence>